<accession>A0ABW9SD74</accession>
<keyword evidence="2" id="KW-1185">Reference proteome</keyword>
<sequence length="48" mass="5447">MNVKGRMIYLSERIVMRSDIPANKPSKLINSGERGCAETVLFPHNLFI</sequence>
<evidence type="ECO:0000313" key="1">
    <source>
        <dbReference type="EMBL" id="MTU40577.1"/>
    </source>
</evidence>
<organism evidence="1 2">
    <name type="scientific">Parabacteroides merdae</name>
    <dbReference type="NCBI Taxonomy" id="46503"/>
    <lineage>
        <taxon>Bacteria</taxon>
        <taxon>Pseudomonadati</taxon>
        <taxon>Bacteroidota</taxon>
        <taxon>Bacteroidia</taxon>
        <taxon>Bacteroidales</taxon>
        <taxon>Tannerellaceae</taxon>
        <taxon>Parabacteroides</taxon>
    </lineage>
</organism>
<name>A0ABW9SD74_9BACT</name>
<dbReference type="Proteomes" id="UP000434916">
    <property type="component" value="Unassembled WGS sequence"/>
</dbReference>
<dbReference type="EMBL" id="WNCN01000020">
    <property type="protein sequence ID" value="MTU40577.1"/>
    <property type="molecule type" value="Genomic_DNA"/>
</dbReference>
<proteinExistence type="predicted"/>
<comment type="caution">
    <text evidence="1">The sequence shown here is derived from an EMBL/GenBank/DDBJ whole genome shotgun (WGS) entry which is preliminary data.</text>
</comment>
<gene>
    <name evidence="1" type="ORF">GMD82_14175</name>
</gene>
<evidence type="ECO:0000313" key="2">
    <source>
        <dbReference type="Proteomes" id="UP000434916"/>
    </source>
</evidence>
<reference evidence="1 2" key="1">
    <citation type="journal article" date="2019" name="Nat. Med.">
        <title>A library of human gut bacterial isolates paired with longitudinal multiomics data enables mechanistic microbiome research.</title>
        <authorList>
            <person name="Poyet M."/>
            <person name="Groussin M."/>
            <person name="Gibbons S.M."/>
            <person name="Avila-Pacheco J."/>
            <person name="Jiang X."/>
            <person name="Kearney S.M."/>
            <person name="Perrotta A.R."/>
            <person name="Berdy B."/>
            <person name="Zhao S."/>
            <person name="Lieberman T.D."/>
            <person name="Swanson P.K."/>
            <person name="Smith M."/>
            <person name="Roesemann S."/>
            <person name="Alexander J.E."/>
            <person name="Rich S.A."/>
            <person name="Livny J."/>
            <person name="Vlamakis H."/>
            <person name="Clish C."/>
            <person name="Bullock K."/>
            <person name="Deik A."/>
            <person name="Scott J."/>
            <person name="Pierce K.A."/>
            <person name="Xavier R.J."/>
            <person name="Alm E.J."/>
        </authorList>
    </citation>
    <scope>NUCLEOTIDE SEQUENCE [LARGE SCALE GENOMIC DNA]</scope>
    <source>
        <strain evidence="1 2">BIOML-A29</strain>
    </source>
</reference>
<protein>
    <submittedName>
        <fullName evidence="1">Uncharacterized protein</fullName>
    </submittedName>
</protein>